<keyword evidence="5" id="KW-0998">Cell outer membrane</keyword>
<feature type="chain" id="PRO_5040767111" evidence="6">
    <location>
        <begin position="34"/>
        <end position="289"/>
    </location>
</feature>
<feature type="signal peptide" evidence="6">
    <location>
        <begin position="1"/>
        <end position="33"/>
    </location>
</feature>
<evidence type="ECO:0000313" key="7">
    <source>
        <dbReference type="EMBL" id="GLK76974.1"/>
    </source>
</evidence>
<dbReference type="Proteomes" id="UP001143364">
    <property type="component" value="Unassembled WGS sequence"/>
</dbReference>
<dbReference type="Pfam" id="PF06629">
    <property type="entry name" value="MipA"/>
    <property type="match status" value="1"/>
</dbReference>
<reference evidence="7" key="1">
    <citation type="journal article" date="2014" name="Int. J. Syst. Evol. Microbiol.">
        <title>Complete genome sequence of Corynebacterium casei LMG S-19264T (=DSM 44701T), isolated from a smear-ripened cheese.</title>
        <authorList>
            <consortium name="US DOE Joint Genome Institute (JGI-PGF)"/>
            <person name="Walter F."/>
            <person name="Albersmeier A."/>
            <person name="Kalinowski J."/>
            <person name="Ruckert C."/>
        </authorList>
    </citation>
    <scope>NUCLEOTIDE SEQUENCE</scope>
    <source>
        <strain evidence="7">VKM B-2555</strain>
    </source>
</reference>
<keyword evidence="3 6" id="KW-0732">Signal</keyword>
<dbReference type="RefSeq" id="WP_309802721.1">
    <property type="nucleotide sequence ID" value="NZ_JAVDQC010000003.1"/>
</dbReference>
<dbReference type="AlphaFoldDB" id="A0A9W6N3F4"/>
<gene>
    <name evidence="7" type="ORF">GCM10008171_22280</name>
</gene>
<evidence type="ECO:0000256" key="3">
    <source>
        <dbReference type="ARBA" id="ARBA00022729"/>
    </source>
</evidence>
<organism evidence="7 8">
    <name type="scientific">Methylopila jiangsuensis</name>
    <dbReference type="NCBI Taxonomy" id="586230"/>
    <lineage>
        <taxon>Bacteria</taxon>
        <taxon>Pseudomonadati</taxon>
        <taxon>Pseudomonadota</taxon>
        <taxon>Alphaproteobacteria</taxon>
        <taxon>Hyphomicrobiales</taxon>
        <taxon>Methylopilaceae</taxon>
        <taxon>Methylopila</taxon>
    </lineage>
</organism>
<evidence type="ECO:0000256" key="4">
    <source>
        <dbReference type="ARBA" id="ARBA00023136"/>
    </source>
</evidence>
<reference evidence="7" key="2">
    <citation type="submission" date="2023-01" db="EMBL/GenBank/DDBJ databases">
        <authorList>
            <person name="Sun Q."/>
            <person name="Evtushenko L."/>
        </authorList>
    </citation>
    <scope>NUCLEOTIDE SEQUENCE</scope>
    <source>
        <strain evidence="7">VKM B-2555</strain>
    </source>
</reference>
<name>A0A9W6N3F4_9HYPH</name>
<dbReference type="EMBL" id="BSFK01000010">
    <property type="protein sequence ID" value="GLK76974.1"/>
    <property type="molecule type" value="Genomic_DNA"/>
</dbReference>
<comment type="caution">
    <text evidence="7">The sequence shown here is derived from an EMBL/GenBank/DDBJ whole genome shotgun (WGS) entry which is preliminary data.</text>
</comment>
<evidence type="ECO:0000256" key="2">
    <source>
        <dbReference type="ARBA" id="ARBA00005722"/>
    </source>
</evidence>
<accession>A0A9W6N3F4</accession>
<comment type="subcellular location">
    <subcellularLocation>
        <location evidence="1">Cell outer membrane</location>
    </subcellularLocation>
</comment>
<comment type="similarity">
    <text evidence="2">Belongs to the MipA/OmpV family.</text>
</comment>
<keyword evidence="4" id="KW-0472">Membrane</keyword>
<evidence type="ECO:0000313" key="8">
    <source>
        <dbReference type="Proteomes" id="UP001143364"/>
    </source>
</evidence>
<dbReference type="GO" id="GO:0009279">
    <property type="term" value="C:cell outer membrane"/>
    <property type="evidence" value="ECO:0007669"/>
    <property type="project" value="UniProtKB-SubCell"/>
</dbReference>
<proteinExistence type="inferred from homology"/>
<dbReference type="PANTHER" id="PTHR38776:SF1">
    <property type="entry name" value="MLTA-INTERACTING PROTEIN-RELATED"/>
    <property type="match status" value="1"/>
</dbReference>
<keyword evidence="8" id="KW-1185">Reference proteome</keyword>
<dbReference type="InterPro" id="IPR010583">
    <property type="entry name" value="MipA"/>
</dbReference>
<evidence type="ECO:0000256" key="5">
    <source>
        <dbReference type="ARBA" id="ARBA00023237"/>
    </source>
</evidence>
<evidence type="ECO:0000256" key="1">
    <source>
        <dbReference type="ARBA" id="ARBA00004442"/>
    </source>
</evidence>
<sequence>MTRLTTVMETNLMIRVLAVSFAALAAAAAPAFAADAPLDVETTVVAPSDGVQPDWRVTLKATGVVGPEFEGARDYSVTGYPGLSIRRPGQPWKFGAPDDGFGFALFDSAMFQIGPVARIKSKRDSSDERRIRGVHDVDWAVEPGVFVEFYPTTNTRIRGELRHGVGGHDGFVGDIAADWIERFGAFTVSAGPRLSLGDSDFMNEYFGVTTRDALRNGRLSRYKADGGIKSVGAAAAVTYDWTPNWSTTAFGAYNRLVGDAADSPIVRRLKSKDQFTVGLGVAYTFDFNW</sequence>
<dbReference type="PANTHER" id="PTHR38776">
    <property type="entry name" value="MLTA-INTERACTING PROTEIN-RELATED"/>
    <property type="match status" value="1"/>
</dbReference>
<protein>
    <submittedName>
        <fullName evidence="7">MltA-interacting MipA family protein</fullName>
    </submittedName>
</protein>
<evidence type="ECO:0000256" key="6">
    <source>
        <dbReference type="SAM" id="SignalP"/>
    </source>
</evidence>